<feature type="domain" description="PGG" evidence="10">
    <location>
        <begin position="975"/>
        <end position="1074"/>
    </location>
</feature>
<feature type="region of interest" description="Disordered" evidence="8">
    <location>
        <begin position="1"/>
        <end position="35"/>
    </location>
</feature>
<feature type="transmembrane region" description="Helical" evidence="9">
    <location>
        <begin position="982"/>
        <end position="1004"/>
    </location>
</feature>
<accession>A0A0D9XPR4</accession>
<feature type="repeat" description="ANK" evidence="7">
    <location>
        <begin position="686"/>
        <end position="718"/>
    </location>
</feature>
<feature type="repeat" description="ANK" evidence="7">
    <location>
        <begin position="890"/>
        <end position="914"/>
    </location>
</feature>
<keyword evidence="6 9" id="KW-0472">Membrane</keyword>
<feature type="repeat" description="ANK" evidence="7">
    <location>
        <begin position="299"/>
        <end position="321"/>
    </location>
</feature>
<feature type="repeat" description="ANK" evidence="7">
    <location>
        <begin position="820"/>
        <end position="842"/>
    </location>
</feature>
<feature type="repeat" description="ANK" evidence="7">
    <location>
        <begin position="334"/>
        <end position="366"/>
    </location>
</feature>
<dbReference type="Gramene" id="LPERR11G04450.1">
    <property type="protein sequence ID" value="LPERR11G04450.1"/>
    <property type="gene ID" value="LPERR11G04450"/>
</dbReference>
<protein>
    <recommendedName>
        <fullName evidence="10">PGG domain-containing protein</fullName>
    </recommendedName>
</protein>
<dbReference type="InterPro" id="IPR036770">
    <property type="entry name" value="Ankyrin_rpt-contain_sf"/>
</dbReference>
<dbReference type="PROSITE" id="PS50088">
    <property type="entry name" value="ANK_REPEAT"/>
    <property type="match status" value="7"/>
</dbReference>
<feature type="compositionally biased region" description="Gly residues" evidence="8">
    <location>
        <begin position="7"/>
        <end position="18"/>
    </location>
</feature>
<dbReference type="eggNOG" id="KOG0504">
    <property type="taxonomic scope" value="Eukaryota"/>
</dbReference>
<evidence type="ECO:0000256" key="5">
    <source>
        <dbReference type="ARBA" id="ARBA00023043"/>
    </source>
</evidence>
<dbReference type="SUPFAM" id="SSF48403">
    <property type="entry name" value="Ankyrin repeat"/>
    <property type="match status" value="3"/>
</dbReference>
<dbReference type="PANTHER" id="PTHR24186">
    <property type="entry name" value="PROTEIN PHOSPHATASE 1 REGULATORY SUBUNIT"/>
    <property type="match status" value="1"/>
</dbReference>
<dbReference type="Pfam" id="PF13962">
    <property type="entry name" value="PGG"/>
    <property type="match status" value="2"/>
</dbReference>
<evidence type="ECO:0000256" key="6">
    <source>
        <dbReference type="ARBA" id="ARBA00023136"/>
    </source>
</evidence>
<keyword evidence="5 7" id="KW-0040">ANK repeat</keyword>
<dbReference type="Pfam" id="PF00023">
    <property type="entry name" value="Ank"/>
    <property type="match status" value="2"/>
</dbReference>
<dbReference type="PROSITE" id="PS50297">
    <property type="entry name" value="ANK_REP_REGION"/>
    <property type="match status" value="6"/>
</dbReference>
<evidence type="ECO:0000256" key="7">
    <source>
        <dbReference type="PROSITE-ProRule" id="PRU00023"/>
    </source>
</evidence>
<dbReference type="Pfam" id="PF12796">
    <property type="entry name" value="Ank_2"/>
    <property type="match status" value="5"/>
</dbReference>
<feature type="transmembrane region" description="Helical" evidence="9">
    <location>
        <begin position="1140"/>
        <end position="1159"/>
    </location>
</feature>
<feature type="transmembrane region" description="Helical" evidence="9">
    <location>
        <begin position="1054"/>
        <end position="1075"/>
    </location>
</feature>
<feature type="transmembrane region" description="Helical" evidence="9">
    <location>
        <begin position="1087"/>
        <end position="1107"/>
    </location>
</feature>
<keyword evidence="2 9" id="KW-0812">Transmembrane</keyword>
<feature type="domain" description="PGG" evidence="10">
    <location>
        <begin position="483"/>
        <end position="545"/>
    </location>
</feature>
<keyword evidence="12" id="KW-1185">Reference proteome</keyword>
<dbReference type="InterPro" id="IPR026961">
    <property type="entry name" value="PGG_dom"/>
</dbReference>
<feature type="transmembrane region" description="Helical" evidence="9">
    <location>
        <begin position="506"/>
        <end position="528"/>
    </location>
</feature>
<reference evidence="11" key="3">
    <citation type="submission" date="2015-04" db="UniProtKB">
        <authorList>
            <consortium name="EnsemblPlants"/>
        </authorList>
    </citation>
    <scope>IDENTIFICATION</scope>
</reference>
<dbReference type="AlphaFoldDB" id="A0A0D9XPR4"/>
<dbReference type="HOGENOM" id="CLU_000134_36_3_1"/>
<evidence type="ECO:0000256" key="2">
    <source>
        <dbReference type="ARBA" id="ARBA00022692"/>
    </source>
</evidence>
<comment type="subcellular location">
    <subcellularLocation>
        <location evidence="1">Membrane</location>
        <topology evidence="1">Multi-pass membrane protein</topology>
    </subcellularLocation>
</comment>
<dbReference type="GO" id="GO:0005886">
    <property type="term" value="C:plasma membrane"/>
    <property type="evidence" value="ECO:0007669"/>
    <property type="project" value="TreeGrafter"/>
</dbReference>
<dbReference type="SMART" id="SM00248">
    <property type="entry name" value="ANK"/>
    <property type="match status" value="13"/>
</dbReference>
<keyword evidence="3" id="KW-0677">Repeat</keyword>
<evidence type="ECO:0000256" key="9">
    <source>
        <dbReference type="SAM" id="Phobius"/>
    </source>
</evidence>
<feature type="repeat" description="ANK" evidence="7">
    <location>
        <begin position="785"/>
        <end position="807"/>
    </location>
</feature>
<feature type="repeat" description="ANK" evidence="7">
    <location>
        <begin position="196"/>
        <end position="228"/>
    </location>
</feature>
<reference evidence="11 12" key="1">
    <citation type="submission" date="2012-08" db="EMBL/GenBank/DDBJ databases">
        <title>Oryza genome evolution.</title>
        <authorList>
            <person name="Wing R.A."/>
        </authorList>
    </citation>
    <scope>NUCLEOTIDE SEQUENCE</scope>
</reference>
<feature type="transmembrane region" description="Helical" evidence="9">
    <location>
        <begin position="1016"/>
        <end position="1042"/>
    </location>
</feature>
<reference evidence="12" key="2">
    <citation type="submission" date="2013-12" db="EMBL/GenBank/DDBJ databases">
        <authorList>
            <person name="Yu Y."/>
            <person name="Lee S."/>
            <person name="de Baynast K."/>
            <person name="Wissotski M."/>
            <person name="Liu L."/>
            <person name="Talag J."/>
            <person name="Goicoechea J."/>
            <person name="Angelova A."/>
            <person name="Jetty R."/>
            <person name="Kudrna D."/>
            <person name="Golser W."/>
            <person name="Rivera L."/>
            <person name="Zhang J."/>
            <person name="Wing R."/>
        </authorList>
    </citation>
    <scope>NUCLEOTIDE SEQUENCE</scope>
</reference>
<dbReference type="Gene3D" id="1.25.40.20">
    <property type="entry name" value="Ankyrin repeat-containing domain"/>
    <property type="match status" value="3"/>
</dbReference>
<keyword evidence="4 9" id="KW-1133">Transmembrane helix</keyword>
<dbReference type="PANTHER" id="PTHR24186:SF41">
    <property type="entry name" value="PGG DOMAIN-CONTAINING PROTEIN"/>
    <property type="match status" value="1"/>
</dbReference>
<name>A0A0D9XPR4_9ORYZ</name>
<evidence type="ECO:0000313" key="12">
    <source>
        <dbReference type="Proteomes" id="UP000032180"/>
    </source>
</evidence>
<dbReference type="EnsemblPlants" id="LPERR11G04450.1">
    <property type="protein sequence ID" value="LPERR11G04450.1"/>
    <property type="gene ID" value="LPERR11G04450"/>
</dbReference>
<dbReference type="STRING" id="77586.A0A0D9XPR4"/>
<evidence type="ECO:0000256" key="3">
    <source>
        <dbReference type="ARBA" id="ARBA00022737"/>
    </source>
</evidence>
<evidence type="ECO:0000256" key="8">
    <source>
        <dbReference type="SAM" id="MobiDB-lite"/>
    </source>
</evidence>
<evidence type="ECO:0000256" key="1">
    <source>
        <dbReference type="ARBA" id="ARBA00004141"/>
    </source>
</evidence>
<evidence type="ECO:0000256" key="4">
    <source>
        <dbReference type="ARBA" id="ARBA00022989"/>
    </source>
</evidence>
<sequence>MTVGATRGNGCGRAGGSGEPDEEEGDESAEEKRVVGRSIRAVWDPAVSIGAGTRASARVREWRRARVREEANGPWAGSGVRKERPGRLGRLGPRRWRVRKRGRREWAGERGRKQPNRKEKRIIQHGQCDLLEVTAERNTVLHIAAQKGHVELIQEMYHRFIKDNAFSLVGTQHWTHLSIAHRECDQENILACENASGDTALHLAARHDHGAAVEALVAVRATASELNKAGVSPFDEQVLQVNTCRKGDNYLMPGCILCRSELAKSSARCRLPELGLIWLTFYCNGSQNWPAKSTAIWQHASTPLHFAASDGNRSVVRLILRIVPPSTVYIKDSYGLSALHVAARMGHANVVQKIIKKFPDAEELRDGHGETFLHAAAREKHSSVVSLAIKNSKQWDLLNTQDKHGNTSLHLAVVAGAPSIVDALVQTNVLNDDGHTPLDLASTSTILFNMESNNQAYIHYIKKPKIYTHLNLCIDIVLPLLLGFNMPGSYGDDGTANLKSKLTFKTFMILETLAIATSVIAVILLIYGRCRALTRTWKSFTIALNFMSSCLARSDHHDPQQQQQRAAGSANSADGELEMCPSLYRAARRGRAKEVMALLLQPRQHGHGIVQQGQCDLLEMTVERNTIFHIAAEQGHGELIQELFHRIPYWTPLHCAARAGHLSAVNALLNLAKDCGENTLGCQSRAGDTSLHLAATHGHGAVVEALVSARRSASELNKAGMSALYLAVMSRSVIAVRAIVTTCLDASSVGPSSQNALHAAVFQSLEMVQLLLQWKPELASQVDGKGSTPLHFAASNGSHSVVRAILQTATPSTIYMKDSDGLSAIHVAARMGHAGVVKEIIEVCPDAAEQLDGNAGTFVHAAAREKHSSVVSLVVKEPRLGGLLNAQDGDGNTPLHLAVLAGELGVVGTLLRKGKVRTGVLNNAGDTPLDLASKSTSFFTMISLVLSLVAFRAQGRPQRLDHLEPWRGRDIAQGIEKCSDSLALVAVLIATVAFTAGFNMPGGYRDDGRANLQGVFAFNVFMVLDAIAVATSVVAVILLVYGKASRSVGSWQSFVVALHCIWISLLSLILAFYFAGKSVTTSRAIPIVFFVIYMCIYFLIIWIQGWFKAAWTVRGVWMIRHHAHAIKRQYPFAITSLTNLRIFAGINIIVFLGLSAIYLSEGIRSIVEQASR</sequence>
<evidence type="ECO:0000259" key="10">
    <source>
        <dbReference type="Pfam" id="PF13962"/>
    </source>
</evidence>
<feature type="compositionally biased region" description="Acidic residues" evidence="8">
    <location>
        <begin position="19"/>
        <end position="29"/>
    </location>
</feature>
<evidence type="ECO:0000313" key="11">
    <source>
        <dbReference type="EnsemblPlants" id="LPERR11G04450.1"/>
    </source>
</evidence>
<organism evidence="11 12">
    <name type="scientific">Leersia perrieri</name>
    <dbReference type="NCBI Taxonomy" id="77586"/>
    <lineage>
        <taxon>Eukaryota</taxon>
        <taxon>Viridiplantae</taxon>
        <taxon>Streptophyta</taxon>
        <taxon>Embryophyta</taxon>
        <taxon>Tracheophyta</taxon>
        <taxon>Spermatophyta</taxon>
        <taxon>Magnoliopsida</taxon>
        <taxon>Liliopsida</taxon>
        <taxon>Poales</taxon>
        <taxon>Poaceae</taxon>
        <taxon>BOP clade</taxon>
        <taxon>Oryzoideae</taxon>
        <taxon>Oryzeae</taxon>
        <taxon>Oryzinae</taxon>
        <taxon>Leersia</taxon>
    </lineage>
</organism>
<dbReference type="Proteomes" id="UP000032180">
    <property type="component" value="Chromosome 11"/>
</dbReference>
<proteinExistence type="predicted"/>
<dbReference type="InterPro" id="IPR002110">
    <property type="entry name" value="Ankyrin_rpt"/>
</dbReference>